<dbReference type="PRINTS" id="PR01217">
    <property type="entry name" value="PRICHEXTENSN"/>
</dbReference>
<feature type="compositionally biased region" description="Pro residues" evidence="3">
    <location>
        <begin position="430"/>
        <end position="439"/>
    </location>
</feature>
<proteinExistence type="inferred from homology"/>
<feature type="region of interest" description="Disordered" evidence="3">
    <location>
        <begin position="280"/>
        <end position="589"/>
    </location>
</feature>
<dbReference type="Pfam" id="PF21000">
    <property type="entry name" value="RMI1_N_N"/>
    <property type="match status" value="1"/>
</dbReference>
<protein>
    <recommendedName>
        <fullName evidence="2">RecQ-mediated genome instability protein 1</fullName>
    </recommendedName>
</protein>
<comment type="similarity">
    <text evidence="1">Belongs to the RMI1 family.</text>
</comment>
<evidence type="ECO:0000256" key="1">
    <source>
        <dbReference type="ARBA" id="ARBA00006395"/>
    </source>
</evidence>
<evidence type="ECO:0000256" key="2">
    <source>
        <dbReference type="ARBA" id="ARBA00018987"/>
    </source>
</evidence>
<dbReference type="PANTHER" id="PTHR14790:SF15">
    <property type="entry name" value="RECQ-MEDIATED GENOME INSTABILITY PROTEIN 1"/>
    <property type="match status" value="1"/>
</dbReference>
<feature type="compositionally biased region" description="Pro residues" evidence="3">
    <location>
        <begin position="372"/>
        <end position="389"/>
    </location>
</feature>
<dbReference type="STRING" id="578462.A0A0L0S4Q2"/>
<feature type="compositionally biased region" description="Polar residues" evidence="3">
    <location>
        <begin position="522"/>
        <end position="532"/>
    </location>
</feature>
<feature type="compositionally biased region" description="Pro residues" evidence="3">
    <location>
        <begin position="490"/>
        <end position="500"/>
    </location>
</feature>
<dbReference type="GO" id="GO:0031422">
    <property type="term" value="C:RecQ family helicase-topoisomerase III complex"/>
    <property type="evidence" value="ECO:0007669"/>
    <property type="project" value="TreeGrafter"/>
</dbReference>
<dbReference type="eggNOG" id="KOG3683">
    <property type="taxonomic scope" value="Eukaryota"/>
</dbReference>
<keyword evidence="7" id="KW-1185">Reference proteome</keyword>
<dbReference type="Pfam" id="PF08585">
    <property type="entry name" value="RMI1_N_C"/>
    <property type="match status" value="1"/>
</dbReference>
<reference evidence="7" key="2">
    <citation type="submission" date="2009-11" db="EMBL/GenBank/DDBJ databases">
        <title>The Genome Sequence of Allomyces macrogynus strain ATCC 38327.</title>
        <authorList>
            <consortium name="The Broad Institute Genome Sequencing Platform"/>
            <person name="Russ C."/>
            <person name="Cuomo C."/>
            <person name="Shea T."/>
            <person name="Young S.K."/>
            <person name="Zeng Q."/>
            <person name="Koehrsen M."/>
            <person name="Haas B."/>
            <person name="Borodovsky M."/>
            <person name="Guigo R."/>
            <person name="Alvarado L."/>
            <person name="Berlin A."/>
            <person name="Borenstein D."/>
            <person name="Chen Z."/>
            <person name="Engels R."/>
            <person name="Freedman E."/>
            <person name="Gellesch M."/>
            <person name="Goldberg J."/>
            <person name="Griggs A."/>
            <person name="Gujja S."/>
            <person name="Heiman D."/>
            <person name="Hepburn T."/>
            <person name="Howarth C."/>
            <person name="Jen D."/>
            <person name="Larson L."/>
            <person name="Lewis B."/>
            <person name="Mehta T."/>
            <person name="Park D."/>
            <person name="Pearson M."/>
            <person name="Roberts A."/>
            <person name="Saif S."/>
            <person name="Shenoy N."/>
            <person name="Sisk P."/>
            <person name="Stolte C."/>
            <person name="Sykes S."/>
            <person name="Walk T."/>
            <person name="White J."/>
            <person name="Yandava C."/>
            <person name="Burger G."/>
            <person name="Gray M.W."/>
            <person name="Holland P.W.H."/>
            <person name="King N."/>
            <person name="Lang F.B.F."/>
            <person name="Roger A.J."/>
            <person name="Ruiz-Trillo I."/>
            <person name="Lander E."/>
            <person name="Nusbaum C."/>
        </authorList>
    </citation>
    <scope>NUCLEOTIDE SEQUENCE [LARGE SCALE GENOMIC DNA]</scope>
    <source>
        <strain evidence="7">ATCC 38327</strain>
    </source>
</reference>
<dbReference type="AlphaFoldDB" id="A0A0L0S4Q2"/>
<dbReference type="OrthoDB" id="5600284at2759"/>
<evidence type="ECO:0000259" key="4">
    <source>
        <dbReference type="Pfam" id="PF08585"/>
    </source>
</evidence>
<dbReference type="InterPro" id="IPR013894">
    <property type="entry name" value="RMI1_OB"/>
</dbReference>
<reference evidence="6 7" key="1">
    <citation type="submission" date="2009-11" db="EMBL/GenBank/DDBJ databases">
        <title>Annotation of Allomyces macrogynus ATCC 38327.</title>
        <authorList>
            <consortium name="The Broad Institute Genome Sequencing Platform"/>
            <person name="Russ C."/>
            <person name="Cuomo C."/>
            <person name="Burger G."/>
            <person name="Gray M.W."/>
            <person name="Holland P.W.H."/>
            <person name="King N."/>
            <person name="Lang F.B.F."/>
            <person name="Roger A.J."/>
            <person name="Ruiz-Trillo I."/>
            <person name="Young S.K."/>
            <person name="Zeng Q."/>
            <person name="Gargeya S."/>
            <person name="Fitzgerald M."/>
            <person name="Haas B."/>
            <person name="Abouelleil A."/>
            <person name="Alvarado L."/>
            <person name="Arachchi H.M."/>
            <person name="Berlin A."/>
            <person name="Chapman S.B."/>
            <person name="Gearin G."/>
            <person name="Goldberg J."/>
            <person name="Griggs A."/>
            <person name="Gujja S."/>
            <person name="Hansen M."/>
            <person name="Heiman D."/>
            <person name="Howarth C."/>
            <person name="Larimer J."/>
            <person name="Lui A."/>
            <person name="MacDonald P.J.P."/>
            <person name="McCowen C."/>
            <person name="Montmayeur A."/>
            <person name="Murphy C."/>
            <person name="Neiman D."/>
            <person name="Pearson M."/>
            <person name="Priest M."/>
            <person name="Roberts A."/>
            <person name="Saif S."/>
            <person name="Shea T."/>
            <person name="Sisk P."/>
            <person name="Stolte C."/>
            <person name="Sykes S."/>
            <person name="Wortman J."/>
            <person name="Nusbaum C."/>
            <person name="Birren B."/>
        </authorList>
    </citation>
    <scope>NUCLEOTIDE SEQUENCE [LARGE SCALE GENOMIC DNA]</scope>
    <source>
        <strain evidence="6 7">ATCC 38327</strain>
    </source>
</reference>
<organism evidence="6 7">
    <name type="scientific">Allomyces macrogynus (strain ATCC 38327)</name>
    <name type="common">Allomyces javanicus var. macrogynus</name>
    <dbReference type="NCBI Taxonomy" id="578462"/>
    <lineage>
        <taxon>Eukaryota</taxon>
        <taxon>Fungi</taxon>
        <taxon>Fungi incertae sedis</taxon>
        <taxon>Blastocladiomycota</taxon>
        <taxon>Blastocladiomycetes</taxon>
        <taxon>Blastocladiales</taxon>
        <taxon>Blastocladiaceae</taxon>
        <taxon>Allomyces</taxon>
    </lineage>
</organism>
<dbReference type="InterPro" id="IPR042470">
    <property type="entry name" value="RMI1_N_C_sf"/>
</dbReference>
<dbReference type="SMART" id="SM01161">
    <property type="entry name" value="DUF1767"/>
    <property type="match status" value="1"/>
</dbReference>
<feature type="region of interest" description="Disordered" evidence="3">
    <location>
        <begin position="122"/>
        <end position="148"/>
    </location>
</feature>
<feature type="domain" description="RMI1 N-terminal" evidence="5">
    <location>
        <begin position="20"/>
        <end position="67"/>
    </location>
</feature>
<dbReference type="GO" id="GO:0000712">
    <property type="term" value="P:resolution of meiotic recombination intermediates"/>
    <property type="evidence" value="ECO:0007669"/>
    <property type="project" value="TreeGrafter"/>
</dbReference>
<feature type="domain" description="RecQ mediated genome instability protein 1 OB-fold" evidence="4">
    <location>
        <begin position="87"/>
        <end position="221"/>
    </location>
</feature>
<name>A0A0L0S4Q2_ALLM3</name>
<dbReference type="GO" id="GO:0016604">
    <property type="term" value="C:nuclear body"/>
    <property type="evidence" value="ECO:0007669"/>
    <property type="project" value="TreeGrafter"/>
</dbReference>
<sequence length="718" mass="75351">MNHAAAAGNDPALPAVLAALRARGIQVHPEWPAQCLEFVRASTVPPPVRHADLERLVLSQYLLADLRHVAEPTLPPHAASFDHTNLVIRDAVLQIMAIDEVGESTLRVVDALEALLAYNKAAANGQPPPPPPPNAGGRGGGRARARASAPTIPRTMLKLYLTDGHTNLVGMEYQPMPFLSLLMPVGAKIRVQNVRCSRGVLFLTPETTQLLGGEVEELKITMPDLIARLKAKIGLLEHPNAARAPPGPVDRMANQFLIDPPDMADMEDPDEAPFPIATLADAQNDDNDGPPPPSVWPGAQPPAPPSQPPPVWPAAPPLPPPPRQPPAPPRPAPPRPAASPPPQHVPTWPPAGAAPAPAAPRPPLSAATAVPRPDPPPYAIQPSPQPVPPSLYGSRPISTFSAPPRPATASAPPPAVWAPARSWSNGAVSAPPPPQPLPPSATTFLPAVPPPTHDPGYRSLGAGALEPMSVNGNRSPWPTSDWPSSDFSDPLPPPPDPPSTIPTGPTGRTVLRPRAVAPRASSVGSSGTTSIRASAESLLATPPTSGAADPVVVPARAKRASVSGDARPPQVKRSKVDLTSSPPTPSISVPTTATVRAVTVAHPERVAFRCTAIGQIGLHIRANPHNKKQVQAIIPLLVGGRDEALYAVANEPVLGKFVDLDAWRATRDQAHFTPLKKGLVPALVAHTVYLTRVSDPGGVAFQTKALKGRAEWELVGWE</sequence>
<evidence type="ECO:0000313" key="6">
    <source>
        <dbReference type="EMBL" id="KNE57406.1"/>
    </source>
</evidence>
<accession>A0A0L0S4Q2</accession>
<feature type="compositionally biased region" description="Low complexity" evidence="3">
    <location>
        <begin position="475"/>
        <end position="489"/>
    </location>
</feature>
<dbReference type="GO" id="GO:0000724">
    <property type="term" value="P:double-strand break repair via homologous recombination"/>
    <property type="evidence" value="ECO:0007669"/>
    <property type="project" value="TreeGrafter"/>
</dbReference>
<evidence type="ECO:0000256" key="3">
    <source>
        <dbReference type="SAM" id="MobiDB-lite"/>
    </source>
</evidence>
<dbReference type="OMA" id="HIRANPH"/>
<evidence type="ECO:0000313" key="7">
    <source>
        <dbReference type="Proteomes" id="UP000054350"/>
    </source>
</evidence>
<dbReference type="InterPro" id="IPR049363">
    <property type="entry name" value="RMI1_N"/>
</dbReference>
<dbReference type="VEuPathDB" id="FungiDB:AMAG_03126"/>
<dbReference type="Proteomes" id="UP000054350">
    <property type="component" value="Unassembled WGS sequence"/>
</dbReference>
<gene>
    <name evidence="6" type="ORF">AMAG_03126</name>
</gene>
<dbReference type="Gene3D" id="2.40.50.770">
    <property type="entry name" value="RecQ-mediated genome instability protein Rmi1, C-terminal domain"/>
    <property type="match status" value="1"/>
</dbReference>
<evidence type="ECO:0000259" key="5">
    <source>
        <dbReference type="Pfam" id="PF21000"/>
    </source>
</evidence>
<feature type="compositionally biased region" description="Pro residues" evidence="3">
    <location>
        <begin position="289"/>
        <end position="349"/>
    </location>
</feature>
<feature type="compositionally biased region" description="Pro residues" evidence="3">
    <location>
        <begin position="403"/>
        <end position="416"/>
    </location>
</feature>
<dbReference type="PANTHER" id="PTHR14790">
    <property type="entry name" value="RECQ-MEDIATED GENOME INSTABILITY PROTEIN 1 RMI1"/>
    <property type="match status" value="1"/>
</dbReference>
<dbReference type="EMBL" id="GG745331">
    <property type="protein sequence ID" value="KNE57406.1"/>
    <property type="molecule type" value="Genomic_DNA"/>
</dbReference>